<feature type="compositionally biased region" description="Low complexity" evidence="2">
    <location>
        <begin position="540"/>
        <end position="562"/>
    </location>
</feature>
<feature type="compositionally biased region" description="Basic and acidic residues" evidence="2">
    <location>
        <begin position="506"/>
        <end position="533"/>
    </location>
</feature>
<dbReference type="InterPro" id="IPR000253">
    <property type="entry name" value="FHA_dom"/>
</dbReference>
<gene>
    <name evidence="4" type="ORF">C1H76_4632</name>
</gene>
<dbReference type="PROSITE" id="PS50006">
    <property type="entry name" value="FHA_DOMAIN"/>
    <property type="match status" value="1"/>
</dbReference>
<dbReference type="Gene3D" id="2.60.200.20">
    <property type="match status" value="1"/>
</dbReference>
<feature type="region of interest" description="Disordered" evidence="2">
    <location>
        <begin position="386"/>
        <end position="474"/>
    </location>
</feature>
<proteinExistence type="predicted"/>
<dbReference type="Pfam" id="PF00498">
    <property type="entry name" value="FHA"/>
    <property type="match status" value="1"/>
</dbReference>
<dbReference type="SUPFAM" id="SSF49879">
    <property type="entry name" value="SMAD/FHA domain"/>
    <property type="match status" value="1"/>
</dbReference>
<keyword evidence="1" id="KW-0175">Coiled coil</keyword>
<dbReference type="SMART" id="SM00240">
    <property type="entry name" value="FHA"/>
    <property type="match status" value="1"/>
</dbReference>
<evidence type="ECO:0000313" key="4">
    <source>
        <dbReference type="EMBL" id="TKX23084.1"/>
    </source>
</evidence>
<accession>A0A4U7B4P0</accession>
<dbReference type="Proteomes" id="UP000308133">
    <property type="component" value="Unassembled WGS sequence"/>
</dbReference>
<feature type="compositionally biased region" description="Polar residues" evidence="2">
    <location>
        <begin position="9"/>
        <end position="33"/>
    </location>
</feature>
<reference evidence="4 5" key="1">
    <citation type="submission" date="2018-02" db="EMBL/GenBank/DDBJ databases">
        <title>Draft genome sequences of Elsinoe sp., causing black scab on jojoba.</title>
        <authorList>
            <person name="Stodart B."/>
            <person name="Jeffress S."/>
            <person name="Ash G."/>
            <person name="Arun Chinnappa K."/>
        </authorList>
    </citation>
    <scope>NUCLEOTIDE SEQUENCE [LARGE SCALE GENOMIC DNA]</scope>
    <source>
        <strain evidence="4 5">Hillstone_2</strain>
    </source>
</reference>
<dbReference type="InterPro" id="IPR008984">
    <property type="entry name" value="SMAD_FHA_dom_sf"/>
</dbReference>
<dbReference type="CDD" id="cd22679">
    <property type="entry name" value="FHA_SLMAP"/>
    <property type="match status" value="1"/>
</dbReference>
<evidence type="ECO:0000256" key="1">
    <source>
        <dbReference type="SAM" id="Coils"/>
    </source>
</evidence>
<feature type="region of interest" description="Disordered" evidence="2">
    <location>
        <begin position="506"/>
        <end position="562"/>
    </location>
</feature>
<evidence type="ECO:0000256" key="2">
    <source>
        <dbReference type="SAM" id="MobiDB-lite"/>
    </source>
</evidence>
<dbReference type="GO" id="GO:0005737">
    <property type="term" value="C:cytoplasm"/>
    <property type="evidence" value="ECO:0007669"/>
    <property type="project" value="TreeGrafter"/>
</dbReference>
<feature type="domain" description="FHA" evidence="3">
    <location>
        <begin position="186"/>
        <end position="243"/>
    </location>
</feature>
<feature type="compositionally biased region" description="Pro residues" evidence="2">
    <location>
        <begin position="427"/>
        <end position="439"/>
    </location>
</feature>
<feature type="coiled-coil region" evidence="1">
    <location>
        <begin position="565"/>
        <end position="624"/>
    </location>
</feature>
<organism evidence="4 5">
    <name type="scientific">Elsinoe australis</name>
    <dbReference type="NCBI Taxonomy" id="40998"/>
    <lineage>
        <taxon>Eukaryota</taxon>
        <taxon>Fungi</taxon>
        <taxon>Dikarya</taxon>
        <taxon>Ascomycota</taxon>
        <taxon>Pezizomycotina</taxon>
        <taxon>Dothideomycetes</taxon>
        <taxon>Dothideomycetidae</taxon>
        <taxon>Myriangiales</taxon>
        <taxon>Elsinoaceae</taxon>
        <taxon>Elsinoe</taxon>
    </lineage>
</organism>
<dbReference type="AlphaFoldDB" id="A0A4U7B4P0"/>
<dbReference type="PANTHER" id="PTHR15715:SF46">
    <property type="entry name" value="TO VACUOLE TARGETING VPS64, PUTATIVE (AFU_ORTHOLOGUE AFUA_2G02420)-RELATED"/>
    <property type="match status" value="1"/>
</dbReference>
<comment type="caution">
    <text evidence="4">The sequence shown here is derived from an EMBL/GenBank/DDBJ whole genome shotgun (WGS) entry which is preliminary data.</text>
</comment>
<dbReference type="InterPro" id="IPR051176">
    <property type="entry name" value="Cent_Immune-Sig_Mod"/>
</dbReference>
<dbReference type="PANTHER" id="PTHR15715">
    <property type="entry name" value="CENTROSOMAL PROTEIN OF 170 KDA"/>
    <property type="match status" value="1"/>
</dbReference>
<evidence type="ECO:0000259" key="3">
    <source>
        <dbReference type="PROSITE" id="PS50006"/>
    </source>
</evidence>
<protein>
    <submittedName>
        <fullName evidence="4">FHA domain-containing protein 1</fullName>
    </submittedName>
</protein>
<evidence type="ECO:0000313" key="5">
    <source>
        <dbReference type="Proteomes" id="UP000308133"/>
    </source>
</evidence>
<sequence length="835" mass="90239">MTAVAPPVQLQQPNRTGWNSVNGGQNGFGNMSQEEVGRLFMPGPRKSAQRSNSSSSLNSNSSSTSTISASSATGVSNGAANDSWAARKKTTRGIWPPGKSEPTSGLSTARPQSVSSASSGPSAASAISALHGPLLPSQQMANGQMQQNGVPRNGAPAEGSAFLYLLPMNGTFERKTIHVPCYPDVLRIGRQTNAKTAPTPTNGFFDSKVLSRQHAEVYAERNGRIFIRDVKSSNGTFVNGKRLSPENKESEPHELREQDVLELGIDIVSEDQKTVVHHKVAARVEHAGIYPQGVDIGFGDLDPAATGGLMSAQQLKRAGGHPGLPGIKTAGPMNGPGSAVRDPSAFQQQPWSRMWLQPISTEQIVKRLNRELNLAKQQQQDIARAKQSLDQLARGEAPVVENEEKKASDIKPLASPKKNRHDISHFPEPPAPPPSQPLPEKPDITKALNDPAIQPLLQRSDTARPSAFDSSSSDHSQALFILTHELKSAKDQIPSLQDRVKALEQQLEKERTARVTAEERAYLLEHGPRKDSAEPAGADSLADLPKPASPSSASSADASADAFSMSDLQSQLERLQANMLDMKQQMETYRRRAETAETDRDEARQSLQEMIQEKRERMADEEKAGLKMTRQRSMDGHAPFFDEKHGAEANGHTIRPVSSHGQSVSGRAIPIAVLLQQAGLEMEGGAGEKMMTKQQAVSLQRVLRKEVLGDESSGEWEAVRYHGLPGAAALGTVVLGLVVMRWLNGWEAGTDVVVLEEHVLEIAAAASITTAALWPLIKSVTDTSLGACGQVVAELWTTHLELMTNSAESMPEIREFSAMEARRHSLGEAEEDQQG</sequence>
<feature type="compositionally biased region" description="Low complexity" evidence="2">
    <location>
        <begin position="107"/>
        <end position="125"/>
    </location>
</feature>
<dbReference type="EMBL" id="PTQR01000057">
    <property type="protein sequence ID" value="TKX23084.1"/>
    <property type="molecule type" value="Genomic_DNA"/>
</dbReference>
<feature type="compositionally biased region" description="Low complexity" evidence="2">
    <location>
        <begin position="49"/>
        <end position="76"/>
    </location>
</feature>
<feature type="region of interest" description="Disordered" evidence="2">
    <location>
        <begin position="1"/>
        <end position="125"/>
    </location>
</feature>
<name>A0A4U7B4P0_9PEZI</name>